<protein>
    <recommendedName>
        <fullName evidence="2">CBU-0592-like domain-containing protein</fullName>
    </recommendedName>
</protein>
<dbReference type="RefSeq" id="WP_148032888.1">
    <property type="nucleotide sequence ID" value="NZ_BAABFD010000008.1"/>
</dbReference>
<keyword evidence="4" id="KW-1185">Reference proteome</keyword>
<accession>A0ABT4SWI0</accession>
<gene>
    <name evidence="3" type="ORF">OUY24_12655</name>
</gene>
<sequence>MDLLLEAIGWLGAALLLTGYALVSSARVHGDGLLYQLINLGGAVGLMVNSAYNDAWPSAGLNLVWASIGVVALVKLMRLARSARADGTGDSAPALNE</sequence>
<organism evidence="3 4">
    <name type="scientific">Nonomuraea ferruginea</name>
    <dbReference type="NCBI Taxonomy" id="46174"/>
    <lineage>
        <taxon>Bacteria</taxon>
        <taxon>Bacillati</taxon>
        <taxon>Actinomycetota</taxon>
        <taxon>Actinomycetes</taxon>
        <taxon>Streptosporangiales</taxon>
        <taxon>Streptosporangiaceae</taxon>
        <taxon>Nonomuraea</taxon>
    </lineage>
</organism>
<dbReference type="InterPro" id="IPR058058">
    <property type="entry name" value="CBU_0592-like"/>
</dbReference>
<evidence type="ECO:0000313" key="3">
    <source>
        <dbReference type="EMBL" id="MDA0641470.1"/>
    </source>
</evidence>
<evidence type="ECO:0000256" key="1">
    <source>
        <dbReference type="SAM" id="Phobius"/>
    </source>
</evidence>
<feature type="domain" description="CBU-0592-like" evidence="2">
    <location>
        <begin position="6"/>
        <end position="80"/>
    </location>
</feature>
<keyword evidence="1" id="KW-0472">Membrane</keyword>
<comment type="caution">
    <text evidence="3">The sequence shown here is derived from an EMBL/GenBank/DDBJ whole genome shotgun (WGS) entry which is preliminary data.</text>
</comment>
<dbReference type="Pfam" id="PF26604">
    <property type="entry name" value="CBU_0592"/>
    <property type="match status" value="1"/>
</dbReference>
<keyword evidence="1" id="KW-1133">Transmembrane helix</keyword>
<evidence type="ECO:0000313" key="4">
    <source>
        <dbReference type="Proteomes" id="UP001212498"/>
    </source>
</evidence>
<dbReference type="NCBIfam" id="NF047864">
    <property type="entry name" value="CBU_0592_membra"/>
    <property type="match status" value="1"/>
</dbReference>
<dbReference type="Proteomes" id="UP001212498">
    <property type="component" value="Unassembled WGS sequence"/>
</dbReference>
<feature type="transmembrane region" description="Helical" evidence="1">
    <location>
        <begin position="54"/>
        <end position="74"/>
    </location>
</feature>
<evidence type="ECO:0000259" key="2">
    <source>
        <dbReference type="Pfam" id="PF26604"/>
    </source>
</evidence>
<name>A0ABT4SWI0_9ACTN</name>
<proteinExistence type="predicted"/>
<dbReference type="EMBL" id="JAPNUD010000025">
    <property type="protein sequence ID" value="MDA0641470.1"/>
    <property type="molecule type" value="Genomic_DNA"/>
</dbReference>
<keyword evidence="1" id="KW-0812">Transmembrane</keyword>
<reference evidence="3 4" key="1">
    <citation type="submission" date="2022-11" db="EMBL/GenBank/DDBJ databases">
        <title>Nonomuraea corallina sp. nov., a new species of the genus Nonomuraea isolated from sea side sediment in Thai sea.</title>
        <authorList>
            <person name="Ngamcharungchit C."/>
            <person name="Matsumoto A."/>
            <person name="Suriyachadkun C."/>
            <person name="Panbangred W."/>
            <person name="Inahashi Y."/>
            <person name="Intra B."/>
        </authorList>
    </citation>
    <scope>NUCLEOTIDE SEQUENCE [LARGE SCALE GENOMIC DNA]</scope>
    <source>
        <strain evidence="3 4">DSM 43553</strain>
    </source>
</reference>